<dbReference type="SUPFAM" id="SSF52266">
    <property type="entry name" value="SGNH hydrolase"/>
    <property type="match status" value="1"/>
</dbReference>
<sequence length="565" mass="62365">MEWIKRWAAIGDSYTPGIGAGRSLGHRITAGEVAVKEPSGLDKVRDNWKCSRYDMAYPKVMEAQLGAHVEKDGGFQYLACIGDHSEQICQQAKTLKGKLDFVTFASGGNNPSKKNHRGPYYAQENAKPIIKGNIKEILEALDEKMKKSGVVAVNGYAQFFDSTTDNLDQQSWDVFWFFPLGATYRALTISRRNTSISWPLTSTSPSVTPPTTPPRVTRPITRLATPDGMTGSLLFPMPRMCSPSSNGDYPDPKQPDMHFIKPDSDSWFGWSGEFERTELRKRDMDLEEMLNSSRLSNSEKCQANRIKAMMEAHDRRLERTLYDSILFKSPHPRAAIRHKLDPQAPSPLGCPGDGGADMTLGMDTPDHFHPNVAGHTTIASFALAELMDLHSIVLGVDSPACTGTNEFTFFSKTGSKFYVSDNRTDENFEDFCKEVEEKHPKNSINWSYPKSYDVSTPEEHDYVVTLGNSVSAFDKDQCVEFVKKLINSCDTSDNPMNWKGGGRCSAGTETTSMSSTSAAAIAPGHGQKILTADARAGTRGLMDGVRLRVPASPPGIMVEKLFGLI</sequence>
<keyword evidence="3" id="KW-1185">Reference proteome</keyword>
<evidence type="ECO:0000313" key="2">
    <source>
        <dbReference type="EMBL" id="CAG5137807.1"/>
    </source>
</evidence>
<dbReference type="AlphaFoldDB" id="A0A8J2HUY9"/>
<dbReference type="Pfam" id="PF18647">
    <property type="entry name" value="Fungal_lectin_2"/>
    <property type="match status" value="1"/>
</dbReference>
<reference evidence="2" key="1">
    <citation type="submission" date="2021-05" db="EMBL/GenBank/DDBJ databases">
        <authorList>
            <person name="Stam R."/>
        </authorList>
    </citation>
    <scope>NUCLEOTIDE SEQUENCE</scope>
    <source>
        <strain evidence="2">CS162</strain>
    </source>
</reference>
<name>A0A8J2HUY9_9PLEO</name>
<organism evidence="2 3">
    <name type="scientific">Alternaria atra</name>
    <dbReference type="NCBI Taxonomy" id="119953"/>
    <lineage>
        <taxon>Eukaryota</taxon>
        <taxon>Fungi</taxon>
        <taxon>Dikarya</taxon>
        <taxon>Ascomycota</taxon>
        <taxon>Pezizomycotina</taxon>
        <taxon>Dothideomycetes</taxon>
        <taxon>Pleosporomycetidae</taxon>
        <taxon>Pleosporales</taxon>
        <taxon>Pleosporineae</taxon>
        <taxon>Pleosporaceae</taxon>
        <taxon>Alternaria</taxon>
        <taxon>Alternaria sect. Ulocladioides</taxon>
    </lineage>
</organism>
<gene>
    <name evidence="2" type="ORF">ALTATR162_LOCUS214</name>
</gene>
<protein>
    <recommendedName>
        <fullName evidence="4">SGNH hydrolase-type esterase domain-containing protein</fullName>
    </recommendedName>
</protein>
<dbReference type="InterPro" id="IPR036514">
    <property type="entry name" value="SGNH_hydro_sf"/>
</dbReference>
<dbReference type="InterPro" id="IPR037460">
    <property type="entry name" value="SEST-like"/>
</dbReference>
<evidence type="ECO:0000313" key="3">
    <source>
        <dbReference type="Proteomes" id="UP000676310"/>
    </source>
</evidence>
<dbReference type="GeneID" id="67013552"/>
<dbReference type="PANTHER" id="PTHR37981">
    <property type="entry name" value="LIPASE 2"/>
    <property type="match status" value="1"/>
</dbReference>
<evidence type="ECO:0008006" key="4">
    <source>
        <dbReference type="Google" id="ProtNLM"/>
    </source>
</evidence>
<feature type="region of interest" description="Disordered" evidence="1">
    <location>
        <begin position="201"/>
        <end position="223"/>
    </location>
</feature>
<dbReference type="PANTHER" id="PTHR37981:SF1">
    <property type="entry name" value="SGNH HYDROLASE-TYPE ESTERASE DOMAIN-CONTAINING PROTEIN"/>
    <property type="match status" value="1"/>
</dbReference>
<evidence type="ECO:0000256" key="1">
    <source>
        <dbReference type="SAM" id="MobiDB-lite"/>
    </source>
</evidence>
<dbReference type="GO" id="GO:0006629">
    <property type="term" value="P:lipid metabolic process"/>
    <property type="evidence" value="ECO:0007669"/>
    <property type="project" value="TreeGrafter"/>
</dbReference>
<feature type="compositionally biased region" description="Low complexity" evidence="1">
    <location>
        <begin position="214"/>
        <end position="223"/>
    </location>
</feature>
<dbReference type="Gene3D" id="3.40.50.1110">
    <property type="entry name" value="SGNH hydrolase"/>
    <property type="match status" value="1"/>
</dbReference>
<proteinExistence type="predicted"/>
<dbReference type="EMBL" id="CAJRGZ010000012">
    <property type="protein sequence ID" value="CAG5137807.1"/>
    <property type="molecule type" value="Genomic_DNA"/>
</dbReference>
<comment type="caution">
    <text evidence="2">The sequence shown here is derived from an EMBL/GenBank/DDBJ whole genome shotgun (WGS) entry which is preliminary data.</text>
</comment>
<dbReference type="RefSeq" id="XP_043163742.1">
    <property type="nucleotide sequence ID" value="XM_043307807.1"/>
</dbReference>
<dbReference type="OrthoDB" id="21678at2759"/>
<accession>A0A8J2HUY9</accession>
<dbReference type="Proteomes" id="UP000676310">
    <property type="component" value="Unassembled WGS sequence"/>
</dbReference>
<dbReference type="GO" id="GO:0016788">
    <property type="term" value="F:hydrolase activity, acting on ester bonds"/>
    <property type="evidence" value="ECO:0007669"/>
    <property type="project" value="InterPro"/>
</dbReference>